<accession>A0A2W5VHQ3</accession>
<dbReference type="InterPro" id="IPR000073">
    <property type="entry name" value="AB_hydrolase_1"/>
</dbReference>
<evidence type="ECO:0000313" key="2">
    <source>
        <dbReference type="EMBL" id="PZR09851.1"/>
    </source>
</evidence>
<protein>
    <recommendedName>
        <fullName evidence="1">AB hydrolase-1 domain-containing protein</fullName>
    </recommendedName>
</protein>
<dbReference type="AlphaFoldDB" id="A0A2W5VHQ3"/>
<dbReference type="EMBL" id="QFQP01000019">
    <property type="protein sequence ID" value="PZR09851.1"/>
    <property type="molecule type" value="Genomic_DNA"/>
</dbReference>
<dbReference type="InterPro" id="IPR029058">
    <property type="entry name" value="AB_hydrolase_fold"/>
</dbReference>
<evidence type="ECO:0000259" key="1">
    <source>
        <dbReference type="Pfam" id="PF00561"/>
    </source>
</evidence>
<feature type="domain" description="AB hydrolase-1" evidence="1">
    <location>
        <begin position="49"/>
        <end position="311"/>
    </location>
</feature>
<comment type="caution">
    <text evidence="2">The sequence shown here is derived from an EMBL/GenBank/DDBJ whole genome shotgun (WGS) entry which is preliminary data.</text>
</comment>
<name>A0A2W5VHQ3_9BACT</name>
<evidence type="ECO:0000313" key="3">
    <source>
        <dbReference type="Proteomes" id="UP000249061"/>
    </source>
</evidence>
<reference evidence="2 3" key="1">
    <citation type="submission" date="2017-08" db="EMBL/GenBank/DDBJ databases">
        <title>Infants hospitalized years apart are colonized by the same room-sourced microbial strains.</title>
        <authorList>
            <person name="Brooks B."/>
            <person name="Olm M.R."/>
            <person name="Firek B.A."/>
            <person name="Baker R."/>
            <person name="Thomas B.C."/>
            <person name="Morowitz M.J."/>
            <person name="Banfield J.F."/>
        </authorList>
    </citation>
    <scope>NUCLEOTIDE SEQUENCE [LARGE SCALE GENOMIC DNA]</scope>
    <source>
        <strain evidence="2">S2_003_000_R2_14</strain>
    </source>
</reference>
<sequence length="352" mass="38919">MKRFTNLFSLPFRPKPQVGMTPADVFYAENKWKLLRYRPRPGGLAHQTPLLLVPSLINRHYVLDLMPGKSFAEFMVAQGFDVFCIDWGTPGDEDRFVTFDDIVDVALGRALRRVSSTVPHGKTHVLGYCMGGTLMAIHGAVHNEHIKSFVALAAPVKFQDGSLLSRWTNSKGFDLDTLVDATGTVPWQLLQSAFQLLRPTLPLMKAVNLLDRAWNDEFLDGFLALETWGNDNVSLPGEFYRTYIRELYQRDALIPGQFVLSGARVDLKKLTAPTLAVTFEHDNIVPGPSAAALIDAIGADDKQHLHLPGGHVGAVVSKHAAKSLWPQLVAFYEKHDGATARAAPTKRKAAAR</sequence>
<dbReference type="PANTHER" id="PTHR36837">
    <property type="entry name" value="POLY(3-HYDROXYALKANOATE) POLYMERASE SUBUNIT PHAC"/>
    <property type="match status" value="1"/>
</dbReference>
<dbReference type="Proteomes" id="UP000249061">
    <property type="component" value="Unassembled WGS sequence"/>
</dbReference>
<dbReference type="SUPFAM" id="SSF53474">
    <property type="entry name" value="alpha/beta-Hydrolases"/>
    <property type="match status" value="1"/>
</dbReference>
<dbReference type="Gene3D" id="3.40.50.1820">
    <property type="entry name" value="alpha/beta hydrolase"/>
    <property type="match status" value="1"/>
</dbReference>
<dbReference type="InterPro" id="IPR051321">
    <property type="entry name" value="PHA/PHB_synthase"/>
</dbReference>
<dbReference type="PANTHER" id="PTHR36837:SF2">
    <property type="entry name" value="POLY(3-HYDROXYALKANOATE) POLYMERASE SUBUNIT PHAC"/>
    <property type="match status" value="1"/>
</dbReference>
<proteinExistence type="predicted"/>
<gene>
    <name evidence="2" type="ORF">DI536_21185</name>
</gene>
<dbReference type="Pfam" id="PF00561">
    <property type="entry name" value="Abhydrolase_1"/>
    <property type="match status" value="1"/>
</dbReference>
<organism evidence="2 3">
    <name type="scientific">Archangium gephyra</name>
    <dbReference type="NCBI Taxonomy" id="48"/>
    <lineage>
        <taxon>Bacteria</taxon>
        <taxon>Pseudomonadati</taxon>
        <taxon>Myxococcota</taxon>
        <taxon>Myxococcia</taxon>
        <taxon>Myxococcales</taxon>
        <taxon>Cystobacterineae</taxon>
        <taxon>Archangiaceae</taxon>
        <taxon>Archangium</taxon>
    </lineage>
</organism>